<dbReference type="InterPro" id="IPR003797">
    <property type="entry name" value="DegV"/>
</dbReference>
<evidence type="ECO:0000256" key="1">
    <source>
        <dbReference type="ARBA" id="ARBA00023121"/>
    </source>
</evidence>
<dbReference type="PROSITE" id="PS51482">
    <property type="entry name" value="DEGV"/>
    <property type="match status" value="1"/>
</dbReference>
<accession>A0ABU0MXR9</accession>
<comment type="caution">
    <text evidence="2">The sequence shown here is derived from an EMBL/GenBank/DDBJ whole genome shotgun (WGS) entry which is preliminary data.</text>
</comment>
<evidence type="ECO:0000313" key="2">
    <source>
        <dbReference type="EMBL" id="MDQ0555707.1"/>
    </source>
</evidence>
<dbReference type="Pfam" id="PF02645">
    <property type="entry name" value="DegV"/>
    <property type="match status" value="1"/>
</dbReference>
<dbReference type="NCBIfam" id="TIGR00762">
    <property type="entry name" value="DegV"/>
    <property type="match status" value="1"/>
</dbReference>
<gene>
    <name evidence="2" type="ORF">QOZ92_000820</name>
</gene>
<keyword evidence="1" id="KW-0446">Lipid-binding</keyword>
<dbReference type="Gene3D" id="3.30.1180.10">
    <property type="match status" value="1"/>
</dbReference>
<protein>
    <submittedName>
        <fullName evidence="2">DegV family protein with EDD domain</fullName>
    </submittedName>
</protein>
<organism evidence="2 3">
    <name type="scientific">Paraclostridium ghonii</name>
    <dbReference type="NCBI Taxonomy" id="29358"/>
    <lineage>
        <taxon>Bacteria</taxon>
        <taxon>Bacillati</taxon>
        <taxon>Bacillota</taxon>
        <taxon>Clostridia</taxon>
        <taxon>Peptostreptococcales</taxon>
        <taxon>Peptostreptococcaceae</taxon>
        <taxon>Paraclostridium</taxon>
    </lineage>
</organism>
<dbReference type="RefSeq" id="WP_307503472.1">
    <property type="nucleotide sequence ID" value="NZ_BAAACE010000028.1"/>
</dbReference>
<dbReference type="Proteomes" id="UP001232584">
    <property type="component" value="Unassembled WGS sequence"/>
</dbReference>
<dbReference type="InterPro" id="IPR050270">
    <property type="entry name" value="DegV_domain_contain"/>
</dbReference>
<dbReference type="Gene3D" id="3.40.50.10170">
    <property type="match status" value="1"/>
</dbReference>
<reference evidence="2 3" key="1">
    <citation type="submission" date="2023-07" db="EMBL/GenBank/DDBJ databases">
        <title>Genomic Encyclopedia of Type Strains, Phase IV (KMG-IV): sequencing the most valuable type-strain genomes for metagenomic binning, comparative biology and taxonomic classification.</title>
        <authorList>
            <person name="Goeker M."/>
        </authorList>
    </citation>
    <scope>NUCLEOTIDE SEQUENCE [LARGE SCALE GENOMIC DNA]</scope>
    <source>
        <strain evidence="2 3">DSM 15049</strain>
    </source>
</reference>
<dbReference type="PANTHER" id="PTHR33434:SF2">
    <property type="entry name" value="FATTY ACID-BINDING PROTEIN TM_1468"/>
    <property type="match status" value="1"/>
</dbReference>
<sequence length="279" mass="30763">MKKIKIITDSSCDLNIELIQKYDIGIVNLNVSFGDETYADGEMDNNTFYNRMASSKELPKTSCPSPEKFADMYNCEEDEVLVLTLSSKLSATYSTAVLAKNMFEEENSEKRIEVIDTANGSVGQGLLVIKAAQLAKEGKSLEEIVNIIEDLKEKVVFYGSLETLENAIKGGRVNPLAGKLINALNFKVIIQVVDGIVKPVDKARGDSNSVKKVIENIYINMDDEKKYNLAIGHSNCEDKALKVKEIMSKEYDFEDITISSVGSVMGTYTSKGAILISIL</sequence>
<dbReference type="SUPFAM" id="SSF82549">
    <property type="entry name" value="DAK1/DegV-like"/>
    <property type="match status" value="1"/>
</dbReference>
<evidence type="ECO:0000313" key="3">
    <source>
        <dbReference type="Proteomes" id="UP001232584"/>
    </source>
</evidence>
<dbReference type="InterPro" id="IPR043168">
    <property type="entry name" value="DegV_C"/>
</dbReference>
<keyword evidence="3" id="KW-1185">Reference proteome</keyword>
<name>A0ABU0MXR9_9FIRM</name>
<dbReference type="PANTHER" id="PTHR33434">
    <property type="entry name" value="DEGV DOMAIN-CONTAINING PROTEIN DR_1986-RELATED"/>
    <property type="match status" value="1"/>
</dbReference>
<dbReference type="EMBL" id="JAUSWG010000003">
    <property type="protein sequence ID" value="MDQ0555707.1"/>
    <property type="molecule type" value="Genomic_DNA"/>
</dbReference>
<proteinExistence type="predicted"/>